<organism evidence="1 2">
    <name type="scientific">Xenoophorus captivus</name>
    <dbReference type="NCBI Taxonomy" id="1517983"/>
    <lineage>
        <taxon>Eukaryota</taxon>
        <taxon>Metazoa</taxon>
        <taxon>Chordata</taxon>
        <taxon>Craniata</taxon>
        <taxon>Vertebrata</taxon>
        <taxon>Euteleostomi</taxon>
        <taxon>Actinopterygii</taxon>
        <taxon>Neopterygii</taxon>
        <taxon>Teleostei</taxon>
        <taxon>Neoteleostei</taxon>
        <taxon>Acanthomorphata</taxon>
        <taxon>Ovalentaria</taxon>
        <taxon>Atherinomorphae</taxon>
        <taxon>Cyprinodontiformes</taxon>
        <taxon>Goodeidae</taxon>
        <taxon>Xenoophorus</taxon>
    </lineage>
</organism>
<evidence type="ECO:0000313" key="1">
    <source>
        <dbReference type="EMBL" id="MEQ2198226.1"/>
    </source>
</evidence>
<sequence length="99" mass="11205">MNQSSCLAIGRPQYRFKTSRISSLTQKGKWCCTPGPPILVSQQSKPQSLRSFTVPWTVVESVSTKHTKHNNFNKQEKSDRHFCEGLRGLLENISEQTAP</sequence>
<keyword evidence="2" id="KW-1185">Reference proteome</keyword>
<dbReference type="Proteomes" id="UP001434883">
    <property type="component" value="Unassembled WGS sequence"/>
</dbReference>
<accession>A0ABV0QQW4</accession>
<protein>
    <submittedName>
        <fullName evidence="1">Uncharacterized protein</fullName>
    </submittedName>
</protein>
<dbReference type="EMBL" id="JAHRIN010018976">
    <property type="protein sequence ID" value="MEQ2198226.1"/>
    <property type="molecule type" value="Genomic_DNA"/>
</dbReference>
<comment type="caution">
    <text evidence="1">The sequence shown here is derived from an EMBL/GenBank/DDBJ whole genome shotgun (WGS) entry which is preliminary data.</text>
</comment>
<proteinExistence type="predicted"/>
<gene>
    <name evidence="1" type="ORF">XENOCAPTIV_009708</name>
</gene>
<name>A0ABV0QQW4_9TELE</name>
<reference evidence="1 2" key="1">
    <citation type="submission" date="2021-06" db="EMBL/GenBank/DDBJ databases">
        <authorList>
            <person name="Palmer J.M."/>
        </authorList>
    </citation>
    <scope>NUCLEOTIDE SEQUENCE [LARGE SCALE GENOMIC DNA]</scope>
    <source>
        <strain evidence="1 2">XC_2019</strain>
        <tissue evidence="1">Muscle</tissue>
    </source>
</reference>
<evidence type="ECO:0000313" key="2">
    <source>
        <dbReference type="Proteomes" id="UP001434883"/>
    </source>
</evidence>